<feature type="domain" description="Secretion system C-terminal sorting" evidence="2">
    <location>
        <begin position="544"/>
        <end position="604"/>
    </location>
</feature>
<comment type="caution">
    <text evidence="3">The sequence shown here is derived from an EMBL/GenBank/DDBJ whole genome shotgun (WGS) entry which is preliminary data.</text>
</comment>
<dbReference type="InterPro" id="IPR026444">
    <property type="entry name" value="Secre_tail"/>
</dbReference>
<keyword evidence="1" id="KW-0732">Signal</keyword>
<sequence length="614" mass="69345">MNYKLGISLFFFFGLLLANNNTYAQLVQRPVDRTIGKQEVTANNARILAEPLSLPFWDDFSSGKMDSTKWQNSGANVSLDVGINAPTIGVLLLDGSKANGQPYSTDISQIQPSDQVSSQPIDLSSISRDDNSLYLSFFWQMGGKADVPDLSDYLSLQFLDSLGIWQEVWKKIGGEDIQDFQQELIAVNPIFRHQNFQFKFTNSGRLAGPFDTWLIDYVYLNAKRSDTDLYYQDRALTGLNSTIMGDYAAMPWFEFNHRKDTIFTSFSNEFYNLNNRFRAMEYSMVINNKTSDQNLFVLNNNTPFNPVPLANERREFTSNAPGDWTFGEVEGPFDLESLVYLSSGDNYLIAEASLTDTVYYENVDFRVNDTIRTTVNIQDFYAYDRGTVDYAAGINQRSGMLAIKYETSSPIYLNAMSINFTNDGQTGTALDLLVWGNLEEDPILVQEIIIQPKDSLDQFTKFAFDSLVQVNGEFYIGYIQYSNDFIDIGLDKSNNTSSKQFYNVLGEWQASTAIEGSLMIRAHAQLEAPAPAPAPLNSQRIKAFPNPVTDQQVSVEGEIDQIKMFDAFGREININVMPMENGKIINFTSLQKGVYLLKAWNKGQSLEPIRILVK</sequence>
<accession>A0A918PPI6</accession>
<dbReference type="EMBL" id="BMWX01000001">
    <property type="protein sequence ID" value="GGZ15969.1"/>
    <property type="molecule type" value="Genomic_DNA"/>
</dbReference>
<protein>
    <recommendedName>
        <fullName evidence="2">Secretion system C-terminal sorting domain-containing protein</fullName>
    </recommendedName>
</protein>
<feature type="signal peptide" evidence="1">
    <location>
        <begin position="1"/>
        <end position="24"/>
    </location>
</feature>
<dbReference type="Gene3D" id="2.60.120.260">
    <property type="entry name" value="Galactose-binding domain-like"/>
    <property type="match status" value="1"/>
</dbReference>
<reference evidence="3" key="2">
    <citation type="submission" date="2020-09" db="EMBL/GenBank/DDBJ databases">
        <authorList>
            <person name="Sun Q."/>
            <person name="Kim S."/>
        </authorList>
    </citation>
    <scope>NUCLEOTIDE SEQUENCE</scope>
    <source>
        <strain evidence="3">KCTC 12368</strain>
    </source>
</reference>
<evidence type="ECO:0000313" key="3">
    <source>
        <dbReference type="EMBL" id="GGZ15969.1"/>
    </source>
</evidence>
<proteinExistence type="predicted"/>
<feature type="chain" id="PRO_5036688423" description="Secretion system C-terminal sorting domain-containing protein" evidence="1">
    <location>
        <begin position="25"/>
        <end position="614"/>
    </location>
</feature>
<dbReference type="Pfam" id="PF18962">
    <property type="entry name" value="Por_Secre_tail"/>
    <property type="match status" value="1"/>
</dbReference>
<name>A0A918PPI6_9BACT</name>
<evidence type="ECO:0000256" key="1">
    <source>
        <dbReference type="SAM" id="SignalP"/>
    </source>
</evidence>
<organism evidence="3 4">
    <name type="scientific">Echinicola pacifica</name>
    <dbReference type="NCBI Taxonomy" id="346377"/>
    <lineage>
        <taxon>Bacteria</taxon>
        <taxon>Pseudomonadati</taxon>
        <taxon>Bacteroidota</taxon>
        <taxon>Cytophagia</taxon>
        <taxon>Cytophagales</taxon>
        <taxon>Cyclobacteriaceae</taxon>
        <taxon>Echinicola</taxon>
    </lineage>
</organism>
<dbReference type="Proteomes" id="UP000619457">
    <property type="component" value="Unassembled WGS sequence"/>
</dbReference>
<dbReference type="RefSeq" id="WP_018474221.1">
    <property type="nucleotide sequence ID" value="NZ_BMWX01000001.1"/>
</dbReference>
<gene>
    <name evidence="3" type="ORF">GCM10007049_05250</name>
</gene>
<dbReference type="NCBIfam" id="TIGR04183">
    <property type="entry name" value="Por_Secre_tail"/>
    <property type="match status" value="1"/>
</dbReference>
<reference evidence="3" key="1">
    <citation type="journal article" date="2014" name="Int. J. Syst. Evol. Microbiol.">
        <title>Complete genome sequence of Corynebacterium casei LMG S-19264T (=DSM 44701T), isolated from a smear-ripened cheese.</title>
        <authorList>
            <consortium name="US DOE Joint Genome Institute (JGI-PGF)"/>
            <person name="Walter F."/>
            <person name="Albersmeier A."/>
            <person name="Kalinowski J."/>
            <person name="Ruckert C."/>
        </authorList>
    </citation>
    <scope>NUCLEOTIDE SEQUENCE</scope>
    <source>
        <strain evidence="3">KCTC 12368</strain>
    </source>
</reference>
<dbReference type="AlphaFoldDB" id="A0A918PPI6"/>
<keyword evidence="4" id="KW-1185">Reference proteome</keyword>
<evidence type="ECO:0000313" key="4">
    <source>
        <dbReference type="Proteomes" id="UP000619457"/>
    </source>
</evidence>
<evidence type="ECO:0000259" key="2">
    <source>
        <dbReference type="Pfam" id="PF18962"/>
    </source>
</evidence>